<organism evidence="2 3">
    <name type="scientific">Caballeronia fortuita</name>
    <dbReference type="NCBI Taxonomy" id="1777138"/>
    <lineage>
        <taxon>Bacteria</taxon>
        <taxon>Pseudomonadati</taxon>
        <taxon>Pseudomonadota</taxon>
        <taxon>Betaproteobacteria</taxon>
        <taxon>Burkholderiales</taxon>
        <taxon>Burkholderiaceae</taxon>
        <taxon>Caballeronia</taxon>
    </lineage>
</organism>
<feature type="transmembrane region" description="Helical" evidence="1">
    <location>
        <begin position="326"/>
        <end position="345"/>
    </location>
</feature>
<keyword evidence="3" id="KW-1185">Reference proteome</keyword>
<comment type="caution">
    <text evidence="2">The sequence shown here is derived from an EMBL/GenBank/DDBJ whole genome shotgun (WGS) entry which is preliminary data.</text>
</comment>
<feature type="transmembrane region" description="Helical" evidence="1">
    <location>
        <begin position="74"/>
        <end position="92"/>
    </location>
</feature>
<keyword evidence="1" id="KW-1133">Transmembrane helix</keyword>
<gene>
    <name evidence="2" type="ORF">AWB77_03907</name>
</gene>
<feature type="transmembrane region" description="Helical" evidence="1">
    <location>
        <begin position="166"/>
        <end position="185"/>
    </location>
</feature>
<accession>A0A158CBN2</accession>
<feature type="transmembrane region" description="Helical" evidence="1">
    <location>
        <begin position="21"/>
        <end position="40"/>
    </location>
</feature>
<evidence type="ECO:0000313" key="3">
    <source>
        <dbReference type="Proteomes" id="UP000054903"/>
    </source>
</evidence>
<dbReference type="Proteomes" id="UP000054903">
    <property type="component" value="Unassembled WGS sequence"/>
</dbReference>
<protein>
    <submittedName>
        <fullName evidence="2">Membrane protein</fullName>
    </submittedName>
</protein>
<feature type="transmembrane region" description="Helical" evidence="1">
    <location>
        <begin position="267"/>
        <end position="289"/>
    </location>
</feature>
<dbReference type="AlphaFoldDB" id="A0A158CBN2"/>
<feature type="transmembrane region" description="Helical" evidence="1">
    <location>
        <begin position="99"/>
        <end position="118"/>
    </location>
</feature>
<feature type="transmembrane region" description="Helical" evidence="1">
    <location>
        <begin position="226"/>
        <end position="247"/>
    </location>
</feature>
<keyword evidence="1" id="KW-0812">Transmembrane</keyword>
<evidence type="ECO:0000256" key="1">
    <source>
        <dbReference type="SAM" id="Phobius"/>
    </source>
</evidence>
<feature type="transmembrane region" description="Helical" evidence="1">
    <location>
        <begin position="366"/>
        <end position="385"/>
    </location>
</feature>
<feature type="transmembrane region" description="Helical" evidence="1">
    <location>
        <begin position="124"/>
        <end position="145"/>
    </location>
</feature>
<proteinExistence type="predicted"/>
<keyword evidence="1" id="KW-0472">Membrane</keyword>
<evidence type="ECO:0000313" key="2">
    <source>
        <dbReference type="EMBL" id="SAK79681.1"/>
    </source>
</evidence>
<dbReference type="EMBL" id="FCNX02000009">
    <property type="protein sequence ID" value="SAK79681.1"/>
    <property type="molecule type" value="Genomic_DNA"/>
</dbReference>
<reference evidence="2" key="1">
    <citation type="submission" date="2016-01" db="EMBL/GenBank/DDBJ databases">
        <authorList>
            <person name="Peeters C."/>
        </authorList>
    </citation>
    <scope>NUCLEOTIDE SEQUENCE</scope>
    <source>
        <strain evidence="2">LMG 29320</strain>
    </source>
</reference>
<name>A0A158CBN2_9BURK</name>
<sequence length="389" mass="43708">MMLCVVSGLIGSTDVFKNINMTLFWVVLFLVVPYAVLFFGDFYAPVNPWTGLVTVIEMLTRKNFSGRASYPNRLGHFPGLVLYMSLIALELFGHVKPLGLSVALVVYSLVMTVGSWIYGKETWIAHAEVFGILCRLVGMMSVRAGGGNARIRLPMFRISEEYRRDFGLILFVLFMLSSTAFDGIHETVPWMNLYWTIVYPYISWVDTLWGAAGQNRYVASTTLYGAWQWVALFVSPLLYFFVFAVFLRFSSITGRSKLSVRDLLARFTLCLLPIAFVYHVSHYFLLVVMQGPQLIKLVSDPFGFGWNLLGTATWRIPPVNLDVETIWHAQVALIIVGHVASVVIAHFEALRSFDTPRQATLSQVPMLGLMVLFTASGLWILSLPISPSS</sequence>